<dbReference type="EMBL" id="LNYG01000013">
    <property type="protein sequence ID" value="KTD06722.1"/>
    <property type="molecule type" value="Genomic_DNA"/>
</dbReference>
<dbReference type="GO" id="GO:0016787">
    <property type="term" value="F:hydrolase activity"/>
    <property type="evidence" value="ECO:0007669"/>
    <property type="project" value="UniProtKB-KW"/>
</dbReference>
<sequence>MRLVILLISLIASFPFVARAVSPVHHFLILSDIHLDVASTHAMEITPLKYDRNNDLDYATFERLLTEIDTNIKNGKVVSPEFIVILGDIAGHVRYSSESTVENEAMVFRVLKDIFPNTPIFYTFGNNDSLKANYGAFSDSERMEKSPYDIARQAGWANGFLSTGVICQEQSNYPCLLTENTSDGYYSAYLKPKLRLLSLNTVLFSPNRKTSEQEAFNQLQWLEKQLQKASMGQESVLITMHIPPGNNIIDHSNFWVSKEQAAFLKLINKYHQLIIGLLASHTHAEELRVIKDSSQNIIAGVYFSPGLSTSHGNEPSIKTVDLVNQDEHWQLVNYEVFHFSQDNTQLSFDKLYDYVNYYCSKEQRGIVECLGNVTAEKIDKYFAAGNKNYTGGMLHSPADIALVAPGIDVY</sequence>
<dbReference type="STRING" id="455.Ljam_0917"/>
<dbReference type="Gene3D" id="3.60.21.10">
    <property type="match status" value="1"/>
</dbReference>
<feature type="domain" description="Calcineurin-like phosphoesterase" evidence="3">
    <location>
        <begin position="26"/>
        <end position="284"/>
    </location>
</feature>
<dbReference type="InterPro" id="IPR029052">
    <property type="entry name" value="Metallo-depent_PP-like"/>
</dbReference>
<dbReference type="RefSeq" id="WP_058448962.1">
    <property type="nucleotide sequence ID" value="NZ_CAAAJF010000012.1"/>
</dbReference>
<dbReference type="Pfam" id="PF00149">
    <property type="entry name" value="Metallophos"/>
    <property type="match status" value="1"/>
</dbReference>
<evidence type="ECO:0000256" key="2">
    <source>
        <dbReference type="ARBA" id="ARBA00023180"/>
    </source>
</evidence>
<dbReference type="InterPro" id="IPR004843">
    <property type="entry name" value="Calcineurin-like_PHP"/>
</dbReference>
<evidence type="ECO:0000256" key="1">
    <source>
        <dbReference type="ARBA" id="ARBA00022801"/>
    </source>
</evidence>
<proteinExistence type="predicted"/>
<keyword evidence="1" id="KW-0378">Hydrolase</keyword>
<dbReference type="OrthoDB" id="106957at2"/>
<dbReference type="Proteomes" id="UP000054715">
    <property type="component" value="Unassembled WGS sequence"/>
</dbReference>
<reference evidence="4 5" key="1">
    <citation type="submission" date="2015-11" db="EMBL/GenBank/DDBJ databases">
        <title>Genomic analysis of 38 Legionella species identifies large and diverse effector repertoires.</title>
        <authorList>
            <person name="Burstein D."/>
            <person name="Amaro F."/>
            <person name="Zusman T."/>
            <person name="Lifshitz Z."/>
            <person name="Cohen O."/>
            <person name="Gilbert J.A."/>
            <person name="Pupko T."/>
            <person name="Shuman H.A."/>
            <person name="Segal G."/>
        </authorList>
    </citation>
    <scope>NUCLEOTIDE SEQUENCE [LARGE SCALE GENOMIC DNA]</scope>
    <source>
        <strain evidence="4 5">JA-26-G1-E2</strain>
    </source>
</reference>
<evidence type="ECO:0000313" key="5">
    <source>
        <dbReference type="Proteomes" id="UP000054715"/>
    </source>
</evidence>
<accession>A0A0W0UFN7</accession>
<gene>
    <name evidence="4" type="ORF">Ljam_0917</name>
</gene>
<dbReference type="AlphaFoldDB" id="A0A0W0UFN7"/>
<evidence type="ECO:0000313" key="4">
    <source>
        <dbReference type="EMBL" id="KTD06722.1"/>
    </source>
</evidence>
<dbReference type="SUPFAM" id="SSF56300">
    <property type="entry name" value="Metallo-dependent phosphatases"/>
    <property type="match status" value="1"/>
</dbReference>
<protein>
    <submittedName>
        <fullName evidence="4">Acid sphingomyelinase-like phosphodiesterase</fullName>
    </submittedName>
</protein>
<dbReference type="PATRIC" id="fig|455.5.peg.974"/>
<evidence type="ECO:0000259" key="3">
    <source>
        <dbReference type="Pfam" id="PF00149"/>
    </source>
</evidence>
<organism evidence="4 5">
    <name type="scientific">Legionella jamestowniensis</name>
    <dbReference type="NCBI Taxonomy" id="455"/>
    <lineage>
        <taxon>Bacteria</taxon>
        <taxon>Pseudomonadati</taxon>
        <taxon>Pseudomonadota</taxon>
        <taxon>Gammaproteobacteria</taxon>
        <taxon>Legionellales</taxon>
        <taxon>Legionellaceae</taxon>
        <taxon>Legionella</taxon>
    </lineage>
</organism>
<keyword evidence="2" id="KW-0325">Glycoprotein</keyword>
<dbReference type="PANTHER" id="PTHR10340:SF57">
    <property type="entry name" value="METALLOPHOS DOMAIN-CONTAINING PROTEIN"/>
    <property type="match status" value="1"/>
</dbReference>
<name>A0A0W0UFN7_9GAMM</name>
<comment type="caution">
    <text evidence="4">The sequence shown here is derived from an EMBL/GenBank/DDBJ whole genome shotgun (WGS) entry which is preliminary data.</text>
</comment>
<dbReference type="PANTHER" id="PTHR10340">
    <property type="entry name" value="SPHINGOMYELIN PHOSPHODIESTERASE"/>
    <property type="match status" value="1"/>
</dbReference>